<evidence type="ECO:0000313" key="2">
    <source>
        <dbReference type="Proteomes" id="UP000240865"/>
    </source>
</evidence>
<sequence length="77" mass="8074">MHNTDNYMEQGGRRWVVGGELALTDTGKITKGGKEIEFGGGGSKSTVSHLKPIADPTKATIEEVATAYNALLAALKA</sequence>
<protein>
    <submittedName>
        <fullName evidence="1">Uncharacterized protein</fullName>
    </submittedName>
</protein>
<dbReference type="EMBL" id="MG727697">
    <property type="protein sequence ID" value="AUS03413.1"/>
    <property type="molecule type" value="Genomic_DNA"/>
</dbReference>
<reference evidence="1 2" key="1">
    <citation type="submission" date="2017-12" db="EMBL/GenBank/DDBJ databases">
        <authorList>
            <person name="Hurst M.R.H."/>
        </authorList>
    </citation>
    <scope>NUCLEOTIDE SEQUENCE [LARGE SCALE GENOMIC DNA]</scope>
</reference>
<proteinExistence type="predicted"/>
<keyword evidence="2" id="KW-1185">Reference proteome</keyword>
<gene>
    <name evidence="1" type="ORF">DRAGOLIR_7</name>
</gene>
<dbReference type="Proteomes" id="UP000240865">
    <property type="component" value="Segment"/>
</dbReference>
<accession>A0A2I7SBY2</accession>
<evidence type="ECO:0000313" key="1">
    <source>
        <dbReference type="EMBL" id="AUS03413.1"/>
    </source>
</evidence>
<organism evidence="1 2">
    <name type="scientific">Paenibacillus phage Dragolir</name>
    <dbReference type="NCBI Taxonomy" id="2070190"/>
    <lineage>
        <taxon>Viruses</taxon>
        <taxon>Duplodnaviria</taxon>
        <taxon>Heunggongvirae</taxon>
        <taxon>Uroviricota</taxon>
        <taxon>Caudoviricetes</taxon>
        <taxon>Gochnauervirinae</taxon>
        <taxon>Dragolirvirus</taxon>
        <taxon>Dragolirvirus dragolir</taxon>
    </lineage>
</organism>
<name>A0A2I7SBY2_9CAUD</name>